<protein>
    <submittedName>
        <fullName evidence="1">Uncharacterized protein</fullName>
    </submittedName>
</protein>
<accession>A0ABS2ZPW2</accession>
<dbReference type="Proteomes" id="UP001296923">
    <property type="component" value="Unassembled WGS sequence"/>
</dbReference>
<evidence type="ECO:0000313" key="1">
    <source>
        <dbReference type="EMBL" id="MBN3554268.1"/>
    </source>
</evidence>
<gene>
    <name evidence="1" type="ORF">JYA63_08335</name>
</gene>
<proteinExistence type="predicted"/>
<evidence type="ECO:0000313" key="2">
    <source>
        <dbReference type="Proteomes" id="UP001296923"/>
    </source>
</evidence>
<keyword evidence="2" id="KW-1185">Reference proteome</keyword>
<organism evidence="1 2">
    <name type="scientific">Fictibacillus nanhaiensis</name>
    <dbReference type="NCBI Taxonomy" id="742169"/>
    <lineage>
        <taxon>Bacteria</taxon>
        <taxon>Bacillati</taxon>
        <taxon>Bacillota</taxon>
        <taxon>Bacilli</taxon>
        <taxon>Bacillales</taxon>
        <taxon>Fictibacillaceae</taxon>
        <taxon>Fictibacillus</taxon>
    </lineage>
</organism>
<comment type="caution">
    <text evidence="1">The sequence shown here is derived from an EMBL/GenBank/DDBJ whole genome shotgun (WGS) entry which is preliminary data.</text>
</comment>
<dbReference type="RefSeq" id="WP_205725300.1">
    <property type="nucleotide sequence ID" value="NZ_JAFHKR010000038.1"/>
</dbReference>
<name>A0ABS2ZPW2_9BACL</name>
<dbReference type="EMBL" id="JAFHKR010000038">
    <property type="protein sequence ID" value="MBN3554268.1"/>
    <property type="molecule type" value="Genomic_DNA"/>
</dbReference>
<reference evidence="1 2" key="1">
    <citation type="submission" date="2021-01" db="EMBL/GenBank/DDBJ databases">
        <title>Genome Sequencing of Type Strains.</title>
        <authorList>
            <person name="Lemaire J.F."/>
            <person name="Inderbitzin P."/>
            <person name="Collins S.B."/>
            <person name="Wespe N."/>
            <person name="Knight-Connoni V."/>
        </authorList>
    </citation>
    <scope>NUCLEOTIDE SEQUENCE [LARGE SCALE GENOMIC DNA]</scope>
    <source>
        <strain evidence="1 2">DSM 23009</strain>
    </source>
</reference>
<sequence>MNKEDMQKQFYNVYRALISISEFEEWLYVTPEIENVYGNDFYFNLLDLNYRSRFIKHDLEKLIKMKIPFGDFEHMRIVSLLEHIIKENRDLVEVLEELYDDYCRGYSFLRFLGLTYMSGIDDLPKLKQKEKWNNKEFDCKRNILNTIKPKMVKEAQRLLSLLKNGLLRINGEYNFEDFRNEEEKIELNNIEKMFKD</sequence>